<evidence type="ECO:0000256" key="7">
    <source>
        <dbReference type="ARBA" id="ARBA00023136"/>
    </source>
</evidence>
<dbReference type="PANTHER" id="PTHR30450:SF1">
    <property type="entry name" value="D-METHIONINE TRANSPORT SYSTEM PERMEASE PROTEIN METI-RELATED"/>
    <property type="match status" value="1"/>
</dbReference>
<evidence type="ECO:0000313" key="11">
    <source>
        <dbReference type="Proteomes" id="UP000518300"/>
    </source>
</evidence>
<dbReference type="EMBL" id="JABBJJ010000074">
    <property type="protein sequence ID" value="NMO16642.1"/>
    <property type="molecule type" value="Genomic_DNA"/>
</dbReference>
<keyword evidence="7 8" id="KW-0472">Membrane</keyword>
<dbReference type="SUPFAM" id="SSF161098">
    <property type="entry name" value="MetI-like"/>
    <property type="match status" value="1"/>
</dbReference>
<keyword evidence="11" id="KW-1185">Reference proteome</keyword>
<organism evidence="10 11">
    <name type="scientific">Pyxidicoccus fallax</name>
    <dbReference type="NCBI Taxonomy" id="394095"/>
    <lineage>
        <taxon>Bacteria</taxon>
        <taxon>Pseudomonadati</taxon>
        <taxon>Myxococcota</taxon>
        <taxon>Myxococcia</taxon>
        <taxon>Myxococcales</taxon>
        <taxon>Cystobacterineae</taxon>
        <taxon>Myxococcaceae</taxon>
        <taxon>Pyxidicoccus</taxon>
    </lineage>
</organism>
<dbReference type="AlphaFoldDB" id="A0A848LEI0"/>
<feature type="transmembrane region" description="Helical" evidence="8">
    <location>
        <begin position="20"/>
        <end position="40"/>
    </location>
</feature>
<evidence type="ECO:0000256" key="5">
    <source>
        <dbReference type="ARBA" id="ARBA00022692"/>
    </source>
</evidence>
<evidence type="ECO:0000256" key="1">
    <source>
        <dbReference type="ARBA" id="ARBA00004651"/>
    </source>
</evidence>
<comment type="similarity">
    <text evidence="2">Belongs to the binding-protein-dependent transport system permease family. CysTW subfamily.</text>
</comment>
<dbReference type="Proteomes" id="UP000518300">
    <property type="component" value="Unassembled WGS sequence"/>
</dbReference>
<protein>
    <submittedName>
        <fullName evidence="10">ABC transporter permease</fullName>
    </submittedName>
</protein>
<dbReference type="Pfam" id="PF00528">
    <property type="entry name" value="BPD_transp_1"/>
    <property type="match status" value="1"/>
</dbReference>
<proteinExistence type="inferred from homology"/>
<keyword evidence="6 8" id="KW-1133">Transmembrane helix</keyword>
<dbReference type="InterPro" id="IPR051322">
    <property type="entry name" value="AA_ABC_Transporter_Permease"/>
</dbReference>
<evidence type="ECO:0000259" key="9">
    <source>
        <dbReference type="PROSITE" id="PS50928"/>
    </source>
</evidence>
<feature type="domain" description="ABC transmembrane type-1" evidence="9">
    <location>
        <begin position="13"/>
        <end position="207"/>
    </location>
</feature>
<gene>
    <name evidence="10" type="ORF">HG543_17510</name>
</gene>
<evidence type="ECO:0000313" key="10">
    <source>
        <dbReference type="EMBL" id="NMO16642.1"/>
    </source>
</evidence>
<dbReference type="PANTHER" id="PTHR30450">
    <property type="entry name" value="ABC TRANSPORTER PERMEASE"/>
    <property type="match status" value="1"/>
</dbReference>
<sequence length="219" mass="22990">MSSELLRSLWVATVETLYMTSVAAVLVLLAGLPLGVLLVVTDKGGLWERPALNRVLGTLVNVGRSVPFIILMVAIVPLTRLLVGTTIGTTAAIVPLVVAAIPFMGRVVEQGLREVDPGLVEAAVAMGATRRRVILGVLIPEALPSLVRGTALMVISLLGYSAMAGAVGGGGLGDLAVKYGYMRFRTDVMLGCLVVLLVLVQLVQWLGDGLASRFERTSS</sequence>
<dbReference type="InterPro" id="IPR000515">
    <property type="entry name" value="MetI-like"/>
</dbReference>
<dbReference type="GO" id="GO:0005886">
    <property type="term" value="C:plasma membrane"/>
    <property type="evidence" value="ECO:0007669"/>
    <property type="project" value="UniProtKB-SubCell"/>
</dbReference>
<dbReference type="CDD" id="cd06261">
    <property type="entry name" value="TM_PBP2"/>
    <property type="match status" value="1"/>
</dbReference>
<dbReference type="GO" id="GO:0048473">
    <property type="term" value="P:D-methionine transmembrane transport"/>
    <property type="evidence" value="ECO:0007669"/>
    <property type="project" value="TreeGrafter"/>
</dbReference>
<keyword evidence="4" id="KW-1003">Cell membrane</keyword>
<accession>A0A848LEI0</accession>
<keyword evidence="5 8" id="KW-0812">Transmembrane</keyword>
<dbReference type="RefSeq" id="WP_169345931.1">
    <property type="nucleotide sequence ID" value="NZ_JABBJJ010000074.1"/>
</dbReference>
<dbReference type="Gene3D" id="1.10.3720.10">
    <property type="entry name" value="MetI-like"/>
    <property type="match status" value="1"/>
</dbReference>
<feature type="transmembrane region" description="Helical" evidence="8">
    <location>
        <begin position="150"/>
        <end position="168"/>
    </location>
</feature>
<evidence type="ECO:0000256" key="3">
    <source>
        <dbReference type="ARBA" id="ARBA00022448"/>
    </source>
</evidence>
<comment type="caution">
    <text evidence="10">The sequence shown here is derived from an EMBL/GenBank/DDBJ whole genome shotgun (WGS) entry which is preliminary data.</text>
</comment>
<dbReference type="InterPro" id="IPR035906">
    <property type="entry name" value="MetI-like_sf"/>
</dbReference>
<evidence type="ECO:0000256" key="4">
    <source>
        <dbReference type="ARBA" id="ARBA00022475"/>
    </source>
</evidence>
<dbReference type="PROSITE" id="PS50928">
    <property type="entry name" value="ABC_TM1"/>
    <property type="match status" value="1"/>
</dbReference>
<name>A0A848LEI0_9BACT</name>
<evidence type="ECO:0000256" key="6">
    <source>
        <dbReference type="ARBA" id="ARBA00022989"/>
    </source>
</evidence>
<dbReference type="FunFam" id="1.10.3720.10:FF:000002">
    <property type="entry name" value="D-methionine ABC transporter permease MetI"/>
    <property type="match status" value="1"/>
</dbReference>
<feature type="transmembrane region" description="Helical" evidence="8">
    <location>
        <begin position="52"/>
        <end position="75"/>
    </location>
</feature>
<feature type="transmembrane region" description="Helical" evidence="8">
    <location>
        <begin position="81"/>
        <end position="103"/>
    </location>
</feature>
<comment type="subcellular location">
    <subcellularLocation>
        <location evidence="1 8">Cell membrane</location>
        <topology evidence="1 8">Multi-pass membrane protein</topology>
    </subcellularLocation>
</comment>
<keyword evidence="3 8" id="KW-0813">Transport</keyword>
<evidence type="ECO:0000256" key="8">
    <source>
        <dbReference type="RuleBase" id="RU363032"/>
    </source>
</evidence>
<feature type="transmembrane region" description="Helical" evidence="8">
    <location>
        <begin position="188"/>
        <end position="207"/>
    </location>
</feature>
<reference evidence="10 11" key="1">
    <citation type="submission" date="2020-04" db="EMBL/GenBank/DDBJ databases">
        <title>Draft genome of Pyxidicoccus fallax type strain.</title>
        <authorList>
            <person name="Whitworth D.E."/>
        </authorList>
    </citation>
    <scope>NUCLEOTIDE SEQUENCE [LARGE SCALE GENOMIC DNA]</scope>
    <source>
        <strain evidence="10 11">DSM 14698</strain>
    </source>
</reference>
<evidence type="ECO:0000256" key="2">
    <source>
        <dbReference type="ARBA" id="ARBA00007069"/>
    </source>
</evidence>